<evidence type="ECO:0000313" key="2">
    <source>
        <dbReference type="Proteomes" id="UP000800039"/>
    </source>
</evidence>
<evidence type="ECO:0000313" key="1">
    <source>
        <dbReference type="EMBL" id="KAF1851051.1"/>
    </source>
</evidence>
<dbReference type="AlphaFoldDB" id="A0A9P4GU17"/>
<dbReference type="EMBL" id="ML976614">
    <property type="protein sequence ID" value="KAF1851051.1"/>
    <property type="molecule type" value="Genomic_DNA"/>
</dbReference>
<reference evidence="1" key="1">
    <citation type="submission" date="2020-01" db="EMBL/GenBank/DDBJ databases">
        <authorList>
            <consortium name="DOE Joint Genome Institute"/>
            <person name="Haridas S."/>
            <person name="Albert R."/>
            <person name="Binder M."/>
            <person name="Bloem J."/>
            <person name="Labutti K."/>
            <person name="Salamov A."/>
            <person name="Andreopoulos B."/>
            <person name="Baker S.E."/>
            <person name="Barry K."/>
            <person name="Bills G."/>
            <person name="Bluhm B.H."/>
            <person name="Cannon C."/>
            <person name="Castanera R."/>
            <person name="Culley D.E."/>
            <person name="Daum C."/>
            <person name="Ezra D."/>
            <person name="Gonzalez J.B."/>
            <person name="Henrissat B."/>
            <person name="Kuo A."/>
            <person name="Liang C."/>
            <person name="Lipzen A."/>
            <person name="Lutzoni F."/>
            <person name="Magnuson J."/>
            <person name="Mondo S."/>
            <person name="Nolan M."/>
            <person name="Ohm R."/>
            <person name="Pangilinan J."/>
            <person name="Park H.-J."/>
            <person name="Ramirez L."/>
            <person name="Alfaro M."/>
            <person name="Sun H."/>
            <person name="Tritt A."/>
            <person name="Yoshinaga Y."/>
            <person name="Zwiers L.-H."/>
            <person name="Turgeon B.G."/>
            <person name="Goodwin S.B."/>
            <person name="Spatafora J.W."/>
            <person name="Crous P.W."/>
            <person name="Grigoriev I.V."/>
        </authorList>
    </citation>
    <scope>NUCLEOTIDE SEQUENCE</scope>
    <source>
        <strain evidence="1">CBS 394.84</strain>
    </source>
</reference>
<name>A0A9P4GU17_9PLEO</name>
<comment type="caution">
    <text evidence="1">The sequence shown here is derived from an EMBL/GenBank/DDBJ whole genome shotgun (WGS) entry which is preliminary data.</text>
</comment>
<keyword evidence="2" id="KW-1185">Reference proteome</keyword>
<proteinExistence type="predicted"/>
<sequence length="283" mass="32967">MQTIGCGSFPRAIPMEPKEGLSTKLTLRQKQVNVARGRHAVSEKVKAQRFAKAYERGRRECLAFCVKFHAALPRELRDMVYDQLIPPRLWHHVFEPLDEKGQPRVSSNPLVSASFFDPRSRIPEQPSVRRDIWRYREYVGDIVAKEVADRWYHTGLFILDAEDALLPKFLSTDVWEQDNVPAEAVRHIRLNIRDSIFDDELKPDKLVKGFEHLFRVANKKTEIVFYMSGGYGDPVGWYIRHLFRSWQLQPLGDALELIRPTIYRLREEGYTRVRVQQGGCDVC</sequence>
<accession>A0A9P4GU17</accession>
<dbReference type="OrthoDB" id="3684889at2759"/>
<dbReference type="RefSeq" id="XP_040793614.1">
    <property type="nucleotide sequence ID" value="XM_040937555.1"/>
</dbReference>
<gene>
    <name evidence="1" type="ORF">K460DRAFT_412669</name>
</gene>
<dbReference type="Proteomes" id="UP000800039">
    <property type="component" value="Unassembled WGS sequence"/>
</dbReference>
<protein>
    <submittedName>
        <fullName evidence="1">Uncharacterized protein</fullName>
    </submittedName>
</protein>
<dbReference type="GeneID" id="63854805"/>
<organism evidence="1 2">
    <name type="scientific">Cucurbitaria berberidis CBS 394.84</name>
    <dbReference type="NCBI Taxonomy" id="1168544"/>
    <lineage>
        <taxon>Eukaryota</taxon>
        <taxon>Fungi</taxon>
        <taxon>Dikarya</taxon>
        <taxon>Ascomycota</taxon>
        <taxon>Pezizomycotina</taxon>
        <taxon>Dothideomycetes</taxon>
        <taxon>Pleosporomycetidae</taxon>
        <taxon>Pleosporales</taxon>
        <taxon>Pleosporineae</taxon>
        <taxon>Cucurbitariaceae</taxon>
        <taxon>Cucurbitaria</taxon>
    </lineage>
</organism>